<dbReference type="GO" id="GO:0000981">
    <property type="term" value="F:DNA-binding transcription factor activity, RNA polymerase II-specific"/>
    <property type="evidence" value="ECO:0007669"/>
    <property type="project" value="TreeGrafter"/>
</dbReference>
<evidence type="ECO:0000313" key="7">
    <source>
        <dbReference type="EMBL" id="KIN05035.1"/>
    </source>
</evidence>
<evidence type="ECO:0000256" key="1">
    <source>
        <dbReference type="ARBA" id="ARBA00023015"/>
    </source>
</evidence>
<dbReference type="InterPro" id="IPR004827">
    <property type="entry name" value="bZIP"/>
</dbReference>
<keyword evidence="2" id="KW-0238">DNA-binding</keyword>
<feature type="compositionally biased region" description="Low complexity" evidence="5">
    <location>
        <begin position="91"/>
        <end position="106"/>
    </location>
</feature>
<dbReference type="PANTHER" id="PTHR23351">
    <property type="entry name" value="FOS TRANSCRIPTION FACTOR-RELATED"/>
    <property type="match status" value="1"/>
</dbReference>
<dbReference type="InterPro" id="IPR000837">
    <property type="entry name" value="AP-1"/>
</dbReference>
<dbReference type="EMBL" id="KN832872">
    <property type="protein sequence ID" value="KIN05035.1"/>
    <property type="molecule type" value="Genomic_DNA"/>
</dbReference>
<feature type="region of interest" description="Disordered" evidence="5">
    <location>
        <begin position="87"/>
        <end position="106"/>
    </location>
</feature>
<organism evidence="7 8">
    <name type="scientific">Oidiodendron maius (strain Zn)</name>
    <dbReference type="NCBI Taxonomy" id="913774"/>
    <lineage>
        <taxon>Eukaryota</taxon>
        <taxon>Fungi</taxon>
        <taxon>Dikarya</taxon>
        <taxon>Ascomycota</taxon>
        <taxon>Pezizomycotina</taxon>
        <taxon>Leotiomycetes</taxon>
        <taxon>Leotiomycetes incertae sedis</taxon>
        <taxon>Myxotrichaceae</taxon>
        <taxon>Oidiodendron</taxon>
    </lineage>
</organism>
<sequence>MNLPNALNQDENFSSLWNVPVGTPEVLDGTLQFSTGLVGALRDPTLEDIALASFFTSDDNPPPWVPDDQRLNSTSTLAVIENNHHDGRRISGLSSSTDSSLSASSTERAGSRLVDLPLENVDVCGAQWEHIEDMKLEKDSGDVLRRRSLDSLRSGAATVVDREAVMNNRSKSATHADFMKPRRRRGRKPSNLSPEEKRRRRLERGRLAANKCRRKKRELENSLEERAKELICERNSMVRENEELQLEMQQLVEEIASHSSPACIGFPEPAQLLAYMQRTSSAAAYQTLVDFEQTLEELQGQQPALANRPSLSENMTSYSLETSCNDDAVNTSEIMELMMGNRK</sequence>
<evidence type="ECO:0000313" key="8">
    <source>
        <dbReference type="Proteomes" id="UP000054321"/>
    </source>
</evidence>
<dbReference type="Gene3D" id="1.20.5.170">
    <property type="match status" value="1"/>
</dbReference>
<dbReference type="PANTHER" id="PTHR23351:SF24">
    <property type="entry name" value="ACTIVATING TRANSCRIPTION FACTOR 3-RELATED"/>
    <property type="match status" value="1"/>
</dbReference>
<evidence type="ECO:0000256" key="3">
    <source>
        <dbReference type="ARBA" id="ARBA00023163"/>
    </source>
</evidence>
<evidence type="ECO:0000256" key="5">
    <source>
        <dbReference type="SAM" id="MobiDB-lite"/>
    </source>
</evidence>
<evidence type="ECO:0000259" key="6">
    <source>
        <dbReference type="PROSITE" id="PS50217"/>
    </source>
</evidence>
<keyword evidence="3" id="KW-0804">Transcription</keyword>
<keyword evidence="4" id="KW-0175">Coiled coil</keyword>
<dbReference type="InParanoid" id="A0A0C3HPU0"/>
<dbReference type="STRING" id="913774.A0A0C3HPU0"/>
<dbReference type="SUPFAM" id="SSF57959">
    <property type="entry name" value="Leucine zipper domain"/>
    <property type="match status" value="1"/>
</dbReference>
<evidence type="ECO:0000256" key="4">
    <source>
        <dbReference type="SAM" id="Coils"/>
    </source>
</evidence>
<reference evidence="7 8" key="1">
    <citation type="submission" date="2014-04" db="EMBL/GenBank/DDBJ databases">
        <authorList>
            <consortium name="DOE Joint Genome Institute"/>
            <person name="Kuo A."/>
            <person name="Martino E."/>
            <person name="Perotto S."/>
            <person name="Kohler A."/>
            <person name="Nagy L.G."/>
            <person name="Floudas D."/>
            <person name="Copeland A."/>
            <person name="Barry K.W."/>
            <person name="Cichocki N."/>
            <person name="Veneault-Fourrey C."/>
            <person name="LaButti K."/>
            <person name="Lindquist E.A."/>
            <person name="Lipzen A."/>
            <person name="Lundell T."/>
            <person name="Morin E."/>
            <person name="Murat C."/>
            <person name="Sun H."/>
            <person name="Tunlid A."/>
            <person name="Henrissat B."/>
            <person name="Grigoriev I.V."/>
            <person name="Hibbett D.S."/>
            <person name="Martin F."/>
            <person name="Nordberg H.P."/>
            <person name="Cantor M.N."/>
            <person name="Hua S.X."/>
        </authorList>
    </citation>
    <scope>NUCLEOTIDE SEQUENCE [LARGE SCALE GENOMIC DNA]</scope>
    <source>
        <strain evidence="7 8">Zn</strain>
    </source>
</reference>
<evidence type="ECO:0000256" key="2">
    <source>
        <dbReference type="ARBA" id="ARBA00023125"/>
    </source>
</evidence>
<keyword evidence="1" id="KW-0805">Transcription regulation</keyword>
<proteinExistence type="predicted"/>
<dbReference type="Proteomes" id="UP000054321">
    <property type="component" value="Unassembled WGS sequence"/>
</dbReference>
<dbReference type="InterPro" id="IPR046347">
    <property type="entry name" value="bZIP_sf"/>
</dbReference>
<name>A0A0C3HPU0_OIDMZ</name>
<dbReference type="SMART" id="SM00338">
    <property type="entry name" value="BRLZ"/>
    <property type="match status" value="1"/>
</dbReference>
<dbReference type="PROSITE" id="PS50217">
    <property type="entry name" value="BZIP"/>
    <property type="match status" value="1"/>
</dbReference>
<keyword evidence="8" id="KW-1185">Reference proteome</keyword>
<feature type="coiled-coil region" evidence="4">
    <location>
        <begin position="209"/>
        <end position="254"/>
    </location>
</feature>
<dbReference type="GO" id="GO:0000978">
    <property type="term" value="F:RNA polymerase II cis-regulatory region sequence-specific DNA binding"/>
    <property type="evidence" value="ECO:0007669"/>
    <property type="project" value="TreeGrafter"/>
</dbReference>
<feature type="domain" description="BZIP" evidence="6">
    <location>
        <begin position="195"/>
        <end position="258"/>
    </location>
</feature>
<dbReference type="GO" id="GO:0005634">
    <property type="term" value="C:nucleus"/>
    <property type="evidence" value="ECO:0007669"/>
    <property type="project" value="TreeGrafter"/>
</dbReference>
<gene>
    <name evidence="7" type="ORF">OIDMADRAFT_177366</name>
</gene>
<protein>
    <recommendedName>
        <fullName evidence="6">BZIP domain-containing protein</fullName>
    </recommendedName>
</protein>
<reference evidence="8" key="2">
    <citation type="submission" date="2015-01" db="EMBL/GenBank/DDBJ databases">
        <title>Evolutionary Origins and Diversification of the Mycorrhizal Mutualists.</title>
        <authorList>
            <consortium name="DOE Joint Genome Institute"/>
            <consortium name="Mycorrhizal Genomics Consortium"/>
            <person name="Kohler A."/>
            <person name="Kuo A."/>
            <person name="Nagy L.G."/>
            <person name="Floudas D."/>
            <person name="Copeland A."/>
            <person name="Barry K.W."/>
            <person name="Cichocki N."/>
            <person name="Veneault-Fourrey C."/>
            <person name="LaButti K."/>
            <person name="Lindquist E.A."/>
            <person name="Lipzen A."/>
            <person name="Lundell T."/>
            <person name="Morin E."/>
            <person name="Murat C."/>
            <person name="Riley R."/>
            <person name="Ohm R."/>
            <person name="Sun H."/>
            <person name="Tunlid A."/>
            <person name="Henrissat B."/>
            <person name="Grigoriev I.V."/>
            <person name="Hibbett D.S."/>
            <person name="Martin F."/>
        </authorList>
    </citation>
    <scope>NUCLEOTIDE SEQUENCE [LARGE SCALE GENOMIC DNA]</scope>
    <source>
        <strain evidence="8">Zn</strain>
    </source>
</reference>
<dbReference type="AlphaFoldDB" id="A0A0C3HPU0"/>
<accession>A0A0C3HPU0</accession>
<dbReference type="HOGENOM" id="CLU_809164_0_0_1"/>
<feature type="region of interest" description="Disordered" evidence="5">
    <location>
        <begin position="169"/>
        <end position="200"/>
    </location>
</feature>